<sequence length="179" mass="20309">MSYGDLAVHDDRALWTLLYYAGYLTIRDGQFVVPNSEQWVDWIVPALRNPGEVEDLLKSLVSGDVEKFKREFESLTMECLSFHNVGGSESGKKAEVFYHAFCLGLFVALQRRGYNVRSNREAGLGRFDVRAEPKLRSALSGVVMELKVARENNLDTLAQTALDQIIEKQYWVGVSDDRQ</sequence>
<organism evidence="1 2">
    <name type="scientific">Jimgerdemannia flammicorona</name>
    <dbReference type="NCBI Taxonomy" id="994334"/>
    <lineage>
        <taxon>Eukaryota</taxon>
        <taxon>Fungi</taxon>
        <taxon>Fungi incertae sedis</taxon>
        <taxon>Mucoromycota</taxon>
        <taxon>Mucoromycotina</taxon>
        <taxon>Endogonomycetes</taxon>
        <taxon>Endogonales</taxon>
        <taxon>Endogonaceae</taxon>
        <taxon>Jimgerdemannia</taxon>
    </lineage>
</organism>
<dbReference type="AlphaFoldDB" id="A0A433QVD9"/>
<evidence type="ECO:0008006" key="3">
    <source>
        <dbReference type="Google" id="ProtNLM"/>
    </source>
</evidence>
<protein>
    <recommendedName>
        <fullName evidence="3">AAA-ATPase-like domain-containing protein</fullName>
    </recommendedName>
</protein>
<dbReference type="EMBL" id="RBNJ01000944">
    <property type="protein sequence ID" value="RUS33773.1"/>
    <property type="molecule type" value="Genomic_DNA"/>
</dbReference>
<reference evidence="1 2" key="1">
    <citation type="journal article" date="2018" name="New Phytol.">
        <title>Phylogenomics of Endogonaceae and evolution of mycorrhizas within Mucoromycota.</title>
        <authorList>
            <person name="Chang Y."/>
            <person name="Desiro A."/>
            <person name="Na H."/>
            <person name="Sandor L."/>
            <person name="Lipzen A."/>
            <person name="Clum A."/>
            <person name="Barry K."/>
            <person name="Grigoriev I.V."/>
            <person name="Martin F.M."/>
            <person name="Stajich J.E."/>
            <person name="Smith M.E."/>
            <person name="Bonito G."/>
            <person name="Spatafora J.W."/>
        </authorList>
    </citation>
    <scope>NUCLEOTIDE SEQUENCE [LARGE SCALE GENOMIC DNA]</scope>
    <source>
        <strain evidence="1 2">AD002</strain>
    </source>
</reference>
<dbReference type="Pfam" id="PF08011">
    <property type="entry name" value="PDDEXK_9"/>
    <property type="match status" value="1"/>
</dbReference>
<keyword evidence="2" id="KW-1185">Reference proteome</keyword>
<accession>A0A433QVD9</accession>
<evidence type="ECO:0000313" key="2">
    <source>
        <dbReference type="Proteomes" id="UP000274822"/>
    </source>
</evidence>
<proteinExistence type="predicted"/>
<dbReference type="InterPro" id="IPR012547">
    <property type="entry name" value="PDDEXK_9"/>
</dbReference>
<evidence type="ECO:0000313" key="1">
    <source>
        <dbReference type="EMBL" id="RUS33773.1"/>
    </source>
</evidence>
<name>A0A433QVD9_9FUNG</name>
<dbReference type="Proteomes" id="UP000274822">
    <property type="component" value="Unassembled WGS sequence"/>
</dbReference>
<comment type="caution">
    <text evidence="1">The sequence shown here is derived from an EMBL/GenBank/DDBJ whole genome shotgun (WGS) entry which is preliminary data.</text>
</comment>
<gene>
    <name evidence="1" type="ORF">BC938DRAFT_483984</name>
</gene>